<accession>A0ACB8WVX5</accession>
<evidence type="ECO:0000313" key="1">
    <source>
        <dbReference type="EMBL" id="KAI3371815.1"/>
    </source>
</evidence>
<organism evidence="1 2">
    <name type="scientific">Scortum barcoo</name>
    <name type="common">barcoo grunter</name>
    <dbReference type="NCBI Taxonomy" id="214431"/>
    <lineage>
        <taxon>Eukaryota</taxon>
        <taxon>Metazoa</taxon>
        <taxon>Chordata</taxon>
        <taxon>Craniata</taxon>
        <taxon>Vertebrata</taxon>
        <taxon>Euteleostomi</taxon>
        <taxon>Actinopterygii</taxon>
        <taxon>Neopterygii</taxon>
        <taxon>Teleostei</taxon>
        <taxon>Neoteleostei</taxon>
        <taxon>Acanthomorphata</taxon>
        <taxon>Eupercaria</taxon>
        <taxon>Centrarchiformes</taxon>
        <taxon>Terapontoidei</taxon>
        <taxon>Terapontidae</taxon>
        <taxon>Scortum</taxon>
    </lineage>
</organism>
<reference evidence="1" key="1">
    <citation type="submission" date="2022-04" db="EMBL/GenBank/DDBJ databases">
        <title>Jade perch genome.</title>
        <authorList>
            <person name="Chao B."/>
        </authorList>
    </citation>
    <scope>NUCLEOTIDE SEQUENCE</scope>
    <source>
        <strain evidence="1">CB-2022</strain>
    </source>
</reference>
<dbReference type="EMBL" id="CM041536">
    <property type="protein sequence ID" value="KAI3371815.1"/>
    <property type="molecule type" value="Genomic_DNA"/>
</dbReference>
<keyword evidence="2" id="KW-1185">Reference proteome</keyword>
<proteinExistence type="predicted"/>
<gene>
    <name evidence="1" type="ORF">L3Q82_024363</name>
</gene>
<dbReference type="Proteomes" id="UP000831701">
    <property type="component" value="Chromosome 6"/>
</dbReference>
<sequence>MWWSAAQVVPPPREQSSHLSSSPCTHQTSLHVLHGQCCHLQKFSD</sequence>
<feature type="non-terminal residue" evidence="1">
    <location>
        <position position="45"/>
    </location>
</feature>
<name>A0ACB8WVX5_9TELE</name>
<comment type="caution">
    <text evidence="1">The sequence shown here is derived from an EMBL/GenBank/DDBJ whole genome shotgun (WGS) entry which is preliminary data.</text>
</comment>
<protein>
    <submittedName>
        <fullName evidence="1">Uncharacterized protein</fullName>
    </submittedName>
</protein>
<evidence type="ECO:0000313" key="2">
    <source>
        <dbReference type="Proteomes" id="UP000831701"/>
    </source>
</evidence>